<evidence type="ECO:0000256" key="3">
    <source>
        <dbReference type="ARBA" id="ARBA00022525"/>
    </source>
</evidence>
<dbReference type="InterPro" id="IPR038479">
    <property type="entry name" value="Transthyretin-like_sf"/>
</dbReference>
<dbReference type="Gene3D" id="2.60.40.3330">
    <property type="match status" value="1"/>
</dbReference>
<keyword evidence="7" id="KW-1185">Reference proteome</keyword>
<comment type="subcellular location">
    <subcellularLocation>
        <location evidence="1">Secreted</location>
    </subcellularLocation>
</comment>
<sequence length="131" mass="14583">MKCLLALALFAFCALSVSAKLQNVTVTGVAVCQKKRLANQRVQLFDRDTLDPNDLLAEVHTNKEGEFQLYGEEDEVGSIEPFIRIHHSCNAKPGCVRISDYNVPHDKIGGVYDMTYVTLDIVVHGEKEKCS</sequence>
<dbReference type="AlphaFoldDB" id="A0AA36GZD5"/>
<dbReference type="GO" id="GO:0009986">
    <property type="term" value="C:cell surface"/>
    <property type="evidence" value="ECO:0007669"/>
    <property type="project" value="InterPro"/>
</dbReference>
<comment type="similarity">
    <text evidence="2">Belongs to the nematode transthyretin-like family.</text>
</comment>
<dbReference type="InterPro" id="IPR001534">
    <property type="entry name" value="Transthyretin-like"/>
</dbReference>
<proteinExistence type="inferred from homology"/>
<gene>
    <name evidence="6" type="ORF">CYNAS_LOCUS12910</name>
</gene>
<dbReference type="Pfam" id="PF01060">
    <property type="entry name" value="TTR-52"/>
    <property type="match status" value="1"/>
</dbReference>
<keyword evidence="3" id="KW-0964">Secreted</keyword>
<dbReference type="EMBL" id="CATQJL010000305">
    <property type="protein sequence ID" value="CAJ0600927.1"/>
    <property type="molecule type" value="Genomic_DNA"/>
</dbReference>
<protein>
    <recommendedName>
        <fullName evidence="8">Transthyretin-like family protein</fullName>
    </recommendedName>
</protein>
<evidence type="ECO:0000313" key="6">
    <source>
        <dbReference type="EMBL" id="CAJ0600927.1"/>
    </source>
</evidence>
<dbReference type="PANTHER" id="PTHR21700">
    <property type="entry name" value="TRANSTHYRETIN-LIKE FAMILY PROTEIN-RELATED"/>
    <property type="match status" value="1"/>
</dbReference>
<keyword evidence="4 5" id="KW-0732">Signal</keyword>
<evidence type="ECO:0000256" key="1">
    <source>
        <dbReference type="ARBA" id="ARBA00004613"/>
    </source>
</evidence>
<organism evidence="6 7">
    <name type="scientific">Cylicocyclus nassatus</name>
    <name type="common">Nematode worm</name>
    <dbReference type="NCBI Taxonomy" id="53992"/>
    <lineage>
        <taxon>Eukaryota</taxon>
        <taxon>Metazoa</taxon>
        <taxon>Ecdysozoa</taxon>
        <taxon>Nematoda</taxon>
        <taxon>Chromadorea</taxon>
        <taxon>Rhabditida</taxon>
        <taxon>Rhabditina</taxon>
        <taxon>Rhabditomorpha</taxon>
        <taxon>Strongyloidea</taxon>
        <taxon>Strongylidae</taxon>
        <taxon>Cylicocyclus</taxon>
    </lineage>
</organism>
<reference evidence="6" key="1">
    <citation type="submission" date="2023-07" db="EMBL/GenBank/DDBJ databases">
        <authorList>
            <consortium name="CYATHOMIX"/>
        </authorList>
    </citation>
    <scope>NUCLEOTIDE SEQUENCE</scope>
    <source>
        <strain evidence="6">N/A</strain>
    </source>
</reference>
<evidence type="ECO:0000313" key="7">
    <source>
        <dbReference type="Proteomes" id="UP001176961"/>
    </source>
</evidence>
<evidence type="ECO:0008006" key="8">
    <source>
        <dbReference type="Google" id="ProtNLM"/>
    </source>
</evidence>
<comment type="caution">
    <text evidence="6">The sequence shown here is derived from an EMBL/GenBank/DDBJ whole genome shotgun (WGS) entry which is preliminary data.</text>
</comment>
<name>A0AA36GZD5_CYLNA</name>
<evidence type="ECO:0000256" key="2">
    <source>
        <dbReference type="ARBA" id="ARBA00010112"/>
    </source>
</evidence>
<accession>A0AA36GZD5</accession>
<dbReference type="PANTHER" id="PTHR21700:SF30">
    <property type="entry name" value="TRANSTHYRETIN-LIKE FAMILY PROTEIN"/>
    <property type="match status" value="1"/>
</dbReference>
<dbReference type="Proteomes" id="UP001176961">
    <property type="component" value="Unassembled WGS sequence"/>
</dbReference>
<dbReference type="GO" id="GO:0005576">
    <property type="term" value="C:extracellular region"/>
    <property type="evidence" value="ECO:0007669"/>
    <property type="project" value="UniProtKB-SubCell"/>
</dbReference>
<feature type="signal peptide" evidence="5">
    <location>
        <begin position="1"/>
        <end position="19"/>
    </location>
</feature>
<evidence type="ECO:0000256" key="4">
    <source>
        <dbReference type="ARBA" id="ARBA00022729"/>
    </source>
</evidence>
<feature type="chain" id="PRO_5041214614" description="Transthyretin-like family protein" evidence="5">
    <location>
        <begin position="20"/>
        <end position="131"/>
    </location>
</feature>
<evidence type="ECO:0000256" key="5">
    <source>
        <dbReference type="SAM" id="SignalP"/>
    </source>
</evidence>